<sequence>MNKKILLFLIPITVLSPLFLYSLFPYNAIWSLMILPGILLIAAFPSWRVAVLVAFFLSAVKYSFAFISQDMSRDMLIEFMVGTITNHSVLFTVAYCKIQYNRALRETRELTLVDQLTGVYNRRYFDFYMEKTITLSNKTGIPLHIILLDIDYFKAVNDTYGHSAGDNILKQVAGIIQDNIRASDGLVRIGGEEFVVLVPETTTKECLQIAERIRTAVSNAHFTHRGKHIPITISAGVAKYARSSAAHFIHQADQALYQAKAQGRNQVVVAQ</sequence>
<feature type="domain" description="GGDEF" evidence="2">
    <location>
        <begin position="141"/>
        <end position="271"/>
    </location>
</feature>
<dbReference type="InterPro" id="IPR000160">
    <property type="entry name" value="GGDEF_dom"/>
</dbReference>
<reference evidence="3 4" key="1">
    <citation type="submission" date="2023-04" db="EMBL/GenBank/DDBJ databases">
        <title>Ectobacillus antri isolated from activated sludge.</title>
        <authorList>
            <person name="Yan P."/>
            <person name="Liu X."/>
        </authorList>
    </citation>
    <scope>NUCLEOTIDE SEQUENCE [LARGE SCALE GENOMIC DNA]</scope>
    <source>
        <strain evidence="3 4">C18H</strain>
    </source>
</reference>
<dbReference type="InterPro" id="IPR050469">
    <property type="entry name" value="Diguanylate_Cyclase"/>
</dbReference>
<protein>
    <submittedName>
        <fullName evidence="3">GGDEF domain-containing protein</fullName>
        <ecNumber evidence="3">2.7.7.65</ecNumber>
    </submittedName>
</protein>
<dbReference type="NCBIfam" id="TIGR00254">
    <property type="entry name" value="GGDEF"/>
    <property type="match status" value="1"/>
</dbReference>
<dbReference type="SMART" id="SM00267">
    <property type="entry name" value="GGDEF"/>
    <property type="match status" value="1"/>
</dbReference>
<feature type="transmembrane region" description="Helical" evidence="1">
    <location>
        <begin position="5"/>
        <end position="24"/>
    </location>
</feature>
<dbReference type="EMBL" id="JARULN010000028">
    <property type="protein sequence ID" value="MDG5755443.1"/>
    <property type="molecule type" value="Genomic_DNA"/>
</dbReference>
<accession>A0ABT6H856</accession>
<feature type="transmembrane region" description="Helical" evidence="1">
    <location>
        <begin position="76"/>
        <end position="95"/>
    </location>
</feature>
<dbReference type="Gene3D" id="3.30.70.270">
    <property type="match status" value="1"/>
</dbReference>
<keyword evidence="1" id="KW-0472">Membrane</keyword>
<dbReference type="InterPro" id="IPR043128">
    <property type="entry name" value="Rev_trsase/Diguanyl_cyclase"/>
</dbReference>
<gene>
    <name evidence="3" type="ORF">P6P90_16200</name>
</gene>
<name>A0ABT6H856_9BACI</name>
<evidence type="ECO:0000313" key="4">
    <source>
        <dbReference type="Proteomes" id="UP001218246"/>
    </source>
</evidence>
<dbReference type="SUPFAM" id="SSF55073">
    <property type="entry name" value="Nucleotide cyclase"/>
    <property type="match status" value="1"/>
</dbReference>
<dbReference type="RefSeq" id="WP_124564961.1">
    <property type="nucleotide sequence ID" value="NZ_JARRRY010000028.1"/>
</dbReference>
<dbReference type="Proteomes" id="UP001218246">
    <property type="component" value="Unassembled WGS sequence"/>
</dbReference>
<keyword evidence="4" id="KW-1185">Reference proteome</keyword>
<proteinExistence type="predicted"/>
<dbReference type="PANTHER" id="PTHR45138">
    <property type="entry name" value="REGULATORY COMPONENTS OF SENSORY TRANSDUCTION SYSTEM"/>
    <property type="match status" value="1"/>
</dbReference>
<dbReference type="Pfam" id="PF00990">
    <property type="entry name" value="GGDEF"/>
    <property type="match status" value="1"/>
</dbReference>
<dbReference type="EC" id="2.7.7.65" evidence="3"/>
<evidence type="ECO:0000259" key="2">
    <source>
        <dbReference type="PROSITE" id="PS50887"/>
    </source>
</evidence>
<dbReference type="InterPro" id="IPR029787">
    <property type="entry name" value="Nucleotide_cyclase"/>
</dbReference>
<dbReference type="GO" id="GO:0052621">
    <property type="term" value="F:diguanylate cyclase activity"/>
    <property type="evidence" value="ECO:0007669"/>
    <property type="project" value="UniProtKB-EC"/>
</dbReference>
<keyword evidence="1" id="KW-0812">Transmembrane</keyword>
<organism evidence="3 4">
    <name type="scientific">Ectobacillus antri</name>
    <dbReference type="NCBI Taxonomy" id="2486280"/>
    <lineage>
        <taxon>Bacteria</taxon>
        <taxon>Bacillati</taxon>
        <taxon>Bacillota</taxon>
        <taxon>Bacilli</taxon>
        <taxon>Bacillales</taxon>
        <taxon>Bacillaceae</taxon>
        <taxon>Ectobacillus</taxon>
    </lineage>
</organism>
<evidence type="ECO:0000313" key="3">
    <source>
        <dbReference type="EMBL" id="MDG5755443.1"/>
    </source>
</evidence>
<dbReference type="PROSITE" id="PS50887">
    <property type="entry name" value="GGDEF"/>
    <property type="match status" value="1"/>
</dbReference>
<keyword evidence="3" id="KW-0808">Transferase</keyword>
<feature type="transmembrane region" description="Helical" evidence="1">
    <location>
        <begin position="30"/>
        <end position="56"/>
    </location>
</feature>
<keyword evidence="1" id="KW-1133">Transmembrane helix</keyword>
<evidence type="ECO:0000256" key="1">
    <source>
        <dbReference type="SAM" id="Phobius"/>
    </source>
</evidence>
<comment type="caution">
    <text evidence="3">The sequence shown here is derived from an EMBL/GenBank/DDBJ whole genome shotgun (WGS) entry which is preliminary data.</text>
</comment>
<dbReference type="PANTHER" id="PTHR45138:SF9">
    <property type="entry name" value="DIGUANYLATE CYCLASE DGCM-RELATED"/>
    <property type="match status" value="1"/>
</dbReference>
<dbReference type="CDD" id="cd01949">
    <property type="entry name" value="GGDEF"/>
    <property type="match status" value="1"/>
</dbReference>
<keyword evidence="3" id="KW-0548">Nucleotidyltransferase</keyword>